<reference evidence="2" key="1">
    <citation type="submission" date="2010-09" db="EMBL/GenBank/DDBJ databases">
        <title>The genome sequence of Geomyces destructans 20631-21.</title>
        <authorList>
            <consortium name="The Broad Institute Genome Sequencing Platform"/>
            <person name="Cuomo C.A."/>
            <person name="Blehert D.S."/>
            <person name="Lorch J.M."/>
            <person name="Young S.K."/>
            <person name="Zeng Q."/>
            <person name="Gargeya S."/>
            <person name="Fitzgerald M."/>
            <person name="Haas B."/>
            <person name="Abouelleil A."/>
            <person name="Alvarado L."/>
            <person name="Arachchi H.M."/>
            <person name="Berlin A."/>
            <person name="Brown A."/>
            <person name="Chapman S.B."/>
            <person name="Chen Z."/>
            <person name="Dunbar C."/>
            <person name="Freedman E."/>
            <person name="Gearin G."/>
            <person name="Gellesch M."/>
            <person name="Goldberg J."/>
            <person name="Griggs A."/>
            <person name="Gujja S."/>
            <person name="Heiman D."/>
            <person name="Howarth C."/>
            <person name="Larson L."/>
            <person name="Lui A."/>
            <person name="MacDonald P.J.P."/>
            <person name="Montmayeur A."/>
            <person name="Murphy C."/>
            <person name="Neiman D."/>
            <person name="Pearson M."/>
            <person name="Priest M."/>
            <person name="Roberts A."/>
            <person name="Saif S."/>
            <person name="Shea T."/>
            <person name="Shenoy N."/>
            <person name="Sisk P."/>
            <person name="Stolte C."/>
            <person name="Sykes S."/>
            <person name="Wortman J."/>
            <person name="Nusbaum C."/>
            <person name="Birren B."/>
        </authorList>
    </citation>
    <scope>NUCLEOTIDE SEQUENCE [LARGE SCALE GENOMIC DNA]</scope>
    <source>
        <strain evidence="2">ATCC MYA-4855 / 20631-21</strain>
    </source>
</reference>
<evidence type="ECO:0000313" key="2">
    <source>
        <dbReference type="Proteomes" id="UP000011064"/>
    </source>
</evidence>
<protein>
    <submittedName>
        <fullName evidence="1">Uncharacterized protein</fullName>
    </submittedName>
</protein>
<gene>
    <name evidence="1" type="ORF">GMDG_07949</name>
</gene>
<keyword evidence="2" id="KW-1185">Reference proteome</keyword>
<proteinExistence type="predicted"/>
<dbReference type="HOGENOM" id="CLU_1768900_0_0_1"/>
<organism evidence="1 2">
    <name type="scientific">Pseudogymnoascus destructans (strain ATCC MYA-4855 / 20631-21)</name>
    <name type="common">Bat white-nose syndrome fungus</name>
    <name type="synonym">Geomyces destructans</name>
    <dbReference type="NCBI Taxonomy" id="658429"/>
    <lineage>
        <taxon>Eukaryota</taxon>
        <taxon>Fungi</taxon>
        <taxon>Dikarya</taxon>
        <taxon>Ascomycota</taxon>
        <taxon>Pezizomycotina</taxon>
        <taxon>Leotiomycetes</taxon>
        <taxon>Thelebolales</taxon>
        <taxon>Thelebolaceae</taxon>
        <taxon>Pseudogymnoascus</taxon>
    </lineage>
</organism>
<accession>L8FZC0</accession>
<name>L8FZC0_PSED2</name>
<dbReference type="VEuPathDB" id="FungiDB:GMDG_07949"/>
<dbReference type="AlphaFoldDB" id="L8FZC0"/>
<evidence type="ECO:0000313" key="1">
    <source>
        <dbReference type="EMBL" id="ELR06360.1"/>
    </source>
</evidence>
<dbReference type="InParanoid" id="L8FZC0"/>
<dbReference type="Proteomes" id="UP000011064">
    <property type="component" value="Unassembled WGS sequence"/>
</dbReference>
<dbReference type="EMBL" id="GL573447">
    <property type="protein sequence ID" value="ELR06360.1"/>
    <property type="molecule type" value="Genomic_DNA"/>
</dbReference>
<sequence length="147" mass="16003">MMTQLKDRDLFDLGVLLLHIQVTGDHTVQPRLLRRRRELALASANTTVLVINDDEHQQVVVGAGSAAPATAFLGADEECPSLLPPEDPEAELLLDGPIIQGEDEGVDVEILGATDLHLELRKRPFGWEGWGGIFGEGFRATMRAGII</sequence>